<dbReference type="PROSITE" id="PS00062">
    <property type="entry name" value="ALDOKETO_REDUCTASE_2"/>
    <property type="match status" value="1"/>
</dbReference>
<evidence type="ECO:0000256" key="1">
    <source>
        <dbReference type="ARBA" id="ARBA00007905"/>
    </source>
</evidence>
<dbReference type="PIRSF" id="PIRSF000097">
    <property type="entry name" value="AKR"/>
    <property type="match status" value="1"/>
</dbReference>
<dbReference type="EMBL" id="AZDJ01000001">
    <property type="protein sequence ID" value="KRK74215.1"/>
    <property type="molecule type" value="Genomic_DNA"/>
</dbReference>
<organism evidence="8 9">
    <name type="scientific">Lacticaseibacillus nasuensis JCM 17158</name>
    <dbReference type="NCBI Taxonomy" id="1291734"/>
    <lineage>
        <taxon>Bacteria</taxon>
        <taxon>Bacillati</taxon>
        <taxon>Bacillota</taxon>
        <taxon>Bacilli</taxon>
        <taxon>Lactobacillales</taxon>
        <taxon>Lactobacillaceae</taxon>
        <taxon>Lacticaseibacillus</taxon>
    </lineage>
</organism>
<dbReference type="STRING" id="1291734.FD02_GL000810"/>
<dbReference type="InterPro" id="IPR023210">
    <property type="entry name" value="NADP_OxRdtase_dom"/>
</dbReference>
<accession>A0A0R1K4M9</accession>
<reference evidence="8 9" key="1">
    <citation type="journal article" date="2015" name="Genome Announc.">
        <title>Expanding the biotechnology potential of lactobacilli through comparative genomics of 213 strains and associated genera.</title>
        <authorList>
            <person name="Sun Z."/>
            <person name="Harris H.M."/>
            <person name="McCann A."/>
            <person name="Guo C."/>
            <person name="Argimon S."/>
            <person name="Zhang W."/>
            <person name="Yang X."/>
            <person name="Jeffery I.B."/>
            <person name="Cooney J.C."/>
            <person name="Kagawa T.F."/>
            <person name="Liu W."/>
            <person name="Song Y."/>
            <person name="Salvetti E."/>
            <person name="Wrobel A."/>
            <person name="Rasinkangas P."/>
            <person name="Parkhill J."/>
            <person name="Rea M.C."/>
            <person name="O'Sullivan O."/>
            <person name="Ritari J."/>
            <person name="Douillard F.P."/>
            <person name="Paul Ross R."/>
            <person name="Yang R."/>
            <person name="Briner A.E."/>
            <person name="Felis G.E."/>
            <person name="de Vos W.M."/>
            <person name="Barrangou R."/>
            <person name="Klaenhammer T.R."/>
            <person name="Caufield P.W."/>
            <person name="Cui Y."/>
            <person name="Zhang H."/>
            <person name="O'Toole P.W."/>
        </authorList>
    </citation>
    <scope>NUCLEOTIDE SEQUENCE [LARGE SCALE GENOMIC DNA]</scope>
    <source>
        <strain evidence="8 9">JCM 17158</strain>
    </source>
</reference>
<feature type="domain" description="NADP-dependent oxidoreductase" evidence="7">
    <location>
        <begin position="19"/>
        <end position="268"/>
    </location>
</feature>
<dbReference type="CDD" id="cd19071">
    <property type="entry name" value="AKR_AKR1-5-like"/>
    <property type="match status" value="1"/>
</dbReference>
<evidence type="ECO:0000313" key="8">
    <source>
        <dbReference type="EMBL" id="KRK74215.1"/>
    </source>
</evidence>
<evidence type="ECO:0000313" key="9">
    <source>
        <dbReference type="Proteomes" id="UP000051804"/>
    </source>
</evidence>
<dbReference type="FunFam" id="3.20.20.100:FF:000002">
    <property type="entry name" value="2,5-diketo-D-gluconic acid reductase A"/>
    <property type="match status" value="1"/>
</dbReference>
<protein>
    <submittedName>
        <fullName evidence="8">Aldo keto reductase</fullName>
    </submittedName>
</protein>
<dbReference type="PANTHER" id="PTHR43827">
    <property type="entry name" value="2,5-DIKETO-D-GLUCONIC ACID REDUCTASE"/>
    <property type="match status" value="1"/>
</dbReference>
<sequence>MTALTETWQLPNGVAIPQVGFGTWQIPAGETAQAAVTAALEAGYRHIDTAWQYKNEASVGAAVRASGLPRDQVFVTSKLPAHAKDYDAAMAAFHESMTNLDLGYIDMYLIHAPWPWAELGADYRKQNREVWRAMEDIYESGKVRAIGISNFNVRDLTDVVDHARIAPMALQLQYYIGFTEDAIVSAARKAGMLVEGFSPLATGFLLNNPAVQAIADAHHVSVAQVAIRYCLQNQVLPLPKATSPAHIQANAQLDFTLTADDMVTLDGLTDTAPGEDHNVY</sequence>
<evidence type="ECO:0000256" key="6">
    <source>
        <dbReference type="PIRSR" id="PIRSR000097-3"/>
    </source>
</evidence>
<evidence type="ECO:0000256" key="3">
    <source>
        <dbReference type="ARBA" id="ARBA00023002"/>
    </source>
</evidence>
<dbReference type="OrthoDB" id="9804790at2"/>
<evidence type="ECO:0000256" key="4">
    <source>
        <dbReference type="PIRSR" id="PIRSR000097-1"/>
    </source>
</evidence>
<dbReference type="GO" id="GO:0016616">
    <property type="term" value="F:oxidoreductase activity, acting on the CH-OH group of donors, NAD or NADP as acceptor"/>
    <property type="evidence" value="ECO:0007669"/>
    <property type="project" value="UniProtKB-ARBA"/>
</dbReference>
<evidence type="ECO:0000259" key="7">
    <source>
        <dbReference type="Pfam" id="PF00248"/>
    </source>
</evidence>
<keyword evidence="2" id="KW-0521">NADP</keyword>
<dbReference type="AlphaFoldDB" id="A0A0R1K4M9"/>
<dbReference type="InterPro" id="IPR018170">
    <property type="entry name" value="Aldo/ket_reductase_CS"/>
</dbReference>
<evidence type="ECO:0000256" key="2">
    <source>
        <dbReference type="ARBA" id="ARBA00022857"/>
    </source>
</evidence>
<dbReference type="PROSITE" id="PS00798">
    <property type="entry name" value="ALDOKETO_REDUCTASE_1"/>
    <property type="match status" value="1"/>
</dbReference>
<proteinExistence type="inferred from homology"/>
<dbReference type="InterPro" id="IPR020471">
    <property type="entry name" value="AKR"/>
</dbReference>
<keyword evidence="3" id="KW-0560">Oxidoreductase</keyword>
<keyword evidence="9" id="KW-1185">Reference proteome</keyword>
<name>A0A0R1K4M9_9LACO</name>
<dbReference type="Pfam" id="PF00248">
    <property type="entry name" value="Aldo_ket_red"/>
    <property type="match status" value="1"/>
</dbReference>
<dbReference type="InterPro" id="IPR036812">
    <property type="entry name" value="NAD(P)_OxRdtase_dom_sf"/>
</dbReference>
<evidence type="ECO:0000256" key="5">
    <source>
        <dbReference type="PIRSR" id="PIRSR000097-2"/>
    </source>
</evidence>
<feature type="site" description="Lowers pKa of active site Tyr" evidence="6">
    <location>
        <position position="78"/>
    </location>
</feature>
<gene>
    <name evidence="8" type="ORF">FD02_GL000810</name>
</gene>
<dbReference type="SUPFAM" id="SSF51430">
    <property type="entry name" value="NAD(P)-linked oxidoreductase"/>
    <property type="match status" value="1"/>
</dbReference>
<dbReference type="PATRIC" id="fig|1291734.4.peg.837"/>
<dbReference type="Gene3D" id="3.20.20.100">
    <property type="entry name" value="NADP-dependent oxidoreductase domain"/>
    <property type="match status" value="1"/>
</dbReference>
<feature type="binding site" evidence="5">
    <location>
        <position position="111"/>
    </location>
    <ligand>
        <name>substrate</name>
    </ligand>
</feature>
<dbReference type="PANTHER" id="PTHR43827:SF3">
    <property type="entry name" value="NADP-DEPENDENT OXIDOREDUCTASE DOMAIN-CONTAINING PROTEIN"/>
    <property type="match status" value="1"/>
</dbReference>
<comment type="caution">
    <text evidence="8">The sequence shown here is derived from an EMBL/GenBank/DDBJ whole genome shotgun (WGS) entry which is preliminary data.</text>
</comment>
<dbReference type="Proteomes" id="UP000051804">
    <property type="component" value="Unassembled WGS sequence"/>
</dbReference>
<dbReference type="RefSeq" id="WP_056949836.1">
    <property type="nucleotide sequence ID" value="NZ_AZDJ01000001.1"/>
</dbReference>
<comment type="similarity">
    <text evidence="1">Belongs to the aldo/keto reductase family.</text>
</comment>
<dbReference type="PRINTS" id="PR00069">
    <property type="entry name" value="ALDKETRDTASE"/>
</dbReference>
<feature type="active site" description="Proton donor" evidence="4">
    <location>
        <position position="53"/>
    </location>
</feature>